<accession>A0A5B7J5X3</accession>
<name>A0A5B7J5X3_PORTR</name>
<sequence length="33" mass="3597">MGLLLYAALVESADLMELIASKPELSQVSLLMF</sequence>
<reference evidence="1 2" key="1">
    <citation type="submission" date="2019-05" db="EMBL/GenBank/DDBJ databases">
        <title>Another draft genome of Portunus trituberculatus and its Hox gene families provides insights of decapod evolution.</title>
        <authorList>
            <person name="Jeong J.-H."/>
            <person name="Song I."/>
            <person name="Kim S."/>
            <person name="Choi T."/>
            <person name="Kim D."/>
            <person name="Ryu S."/>
            <person name="Kim W."/>
        </authorList>
    </citation>
    <scope>NUCLEOTIDE SEQUENCE [LARGE SCALE GENOMIC DNA]</scope>
    <source>
        <tissue evidence="1">Muscle</tissue>
    </source>
</reference>
<comment type="caution">
    <text evidence="1">The sequence shown here is derived from an EMBL/GenBank/DDBJ whole genome shotgun (WGS) entry which is preliminary data.</text>
</comment>
<dbReference type="Proteomes" id="UP000324222">
    <property type="component" value="Unassembled WGS sequence"/>
</dbReference>
<dbReference type="EMBL" id="VSRR010077505">
    <property type="protein sequence ID" value="MPC88338.1"/>
    <property type="molecule type" value="Genomic_DNA"/>
</dbReference>
<dbReference type="AlphaFoldDB" id="A0A5B7J5X3"/>
<organism evidence="1 2">
    <name type="scientific">Portunus trituberculatus</name>
    <name type="common">Swimming crab</name>
    <name type="synonym">Neptunus trituberculatus</name>
    <dbReference type="NCBI Taxonomy" id="210409"/>
    <lineage>
        <taxon>Eukaryota</taxon>
        <taxon>Metazoa</taxon>
        <taxon>Ecdysozoa</taxon>
        <taxon>Arthropoda</taxon>
        <taxon>Crustacea</taxon>
        <taxon>Multicrustacea</taxon>
        <taxon>Malacostraca</taxon>
        <taxon>Eumalacostraca</taxon>
        <taxon>Eucarida</taxon>
        <taxon>Decapoda</taxon>
        <taxon>Pleocyemata</taxon>
        <taxon>Brachyura</taxon>
        <taxon>Eubrachyura</taxon>
        <taxon>Portunoidea</taxon>
        <taxon>Portunidae</taxon>
        <taxon>Portuninae</taxon>
        <taxon>Portunus</taxon>
    </lineage>
</organism>
<protein>
    <submittedName>
        <fullName evidence="1">Uncharacterized protein</fullName>
    </submittedName>
</protein>
<proteinExistence type="predicted"/>
<evidence type="ECO:0000313" key="2">
    <source>
        <dbReference type="Proteomes" id="UP000324222"/>
    </source>
</evidence>
<evidence type="ECO:0000313" key="1">
    <source>
        <dbReference type="EMBL" id="MPC88338.1"/>
    </source>
</evidence>
<gene>
    <name evidence="1" type="ORF">E2C01_083239</name>
</gene>
<keyword evidence="2" id="KW-1185">Reference proteome</keyword>